<dbReference type="Pfam" id="PF01653">
    <property type="entry name" value="DNA_ligase_aden"/>
    <property type="match status" value="1"/>
</dbReference>
<feature type="domain" description="NAD-dependent DNA ligase N-terminal" evidence="11">
    <location>
        <begin position="2"/>
        <end position="437"/>
    </location>
</feature>
<evidence type="ECO:0000256" key="10">
    <source>
        <dbReference type="HAMAP-Rule" id="MF_01588"/>
    </source>
</evidence>
<dbReference type="InterPro" id="IPR033136">
    <property type="entry name" value="DNA_ligase_CS"/>
</dbReference>
<evidence type="ECO:0000313" key="13">
    <source>
        <dbReference type="Proteomes" id="UP000249762"/>
    </source>
</evidence>
<comment type="cofactor">
    <cofactor evidence="10">
        <name>Mg(2+)</name>
        <dbReference type="ChEBI" id="CHEBI:18420"/>
    </cofactor>
    <cofactor evidence="10">
        <name>Mn(2+)</name>
        <dbReference type="ChEBI" id="CHEBI:29035"/>
    </cofactor>
</comment>
<evidence type="ECO:0000259" key="11">
    <source>
        <dbReference type="SMART" id="SM00532"/>
    </source>
</evidence>
<dbReference type="Pfam" id="PF00533">
    <property type="entry name" value="BRCT"/>
    <property type="match status" value="1"/>
</dbReference>
<dbReference type="InterPro" id="IPR013840">
    <property type="entry name" value="DNAligase_N"/>
</dbReference>
<dbReference type="OrthoDB" id="9759736at2"/>
<dbReference type="SUPFAM" id="SSF50249">
    <property type="entry name" value="Nucleic acid-binding proteins"/>
    <property type="match status" value="1"/>
</dbReference>
<dbReference type="NCBIfam" id="NF005932">
    <property type="entry name" value="PRK07956.1"/>
    <property type="match status" value="1"/>
</dbReference>
<evidence type="ECO:0000256" key="4">
    <source>
        <dbReference type="ARBA" id="ARBA00022763"/>
    </source>
</evidence>
<evidence type="ECO:0000256" key="1">
    <source>
        <dbReference type="ARBA" id="ARBA00022598"/>
    </source>
</evidence>
<keyword evidence="3 10" id="KW-0479">Metal-binding</keyword>
<dbReference type="GO" id="GO:0003911">
    <property type="term" value="F:DNA ligase (NAD+) activity"/>
    <property type="evidence" value="ECO:0007669"/>
    <property type="project" value="UniProtKB-UniRule"/>
</dbReference>
<feature type="binding site" evidence="10">
    <location>
        <begin position="30"/>
        <end position="34"/>
    </location>
    <ligand>
        <name>NAD(+)</name>
        <dbReference type="ChEBI" id="CHEBI:57540"/>
    </ligand>
</feature>
<feature type="binding site" evidence="10">
    <location>
        <position position="104"/>
    </location>
    <ligand>
        <name>NAD(+)</name>
        <dbReference type="ChEBI" id="CHEBI:57540"/>
    </ligand>
</feature>
<feature type="binding site" evidence="10">
    <location>
        <position position="416"/>
    </location>
    <ligand>
        <name>Zn(2+)</name>
        <dbReference type="ChEBI" id="CHEBI:29105"/>
    </ligand>
</feature>
<evidence type="ECO:0000256" key="5">
    <source>
        <dbReference type="ARBA" id="ARBA00022833"/>
    </source>
</evidence>
<dbReference type="Gene3D" id="3.40.50.10190">
    <property type="entry name" value="BRCT domain"/>
    <property type="match status" value="1"/>
</dbReference>
<sequence length="667" mass="75745">MEEKEQLKKFKELIKSQEEAYYKGEETIPDELYDFKLRKLKALGVDTANLPIGQVHSEKSHLKHTHLFPMLSLDNAFNEAELNKFFENHLKELGDSCSLEYFIEPKVDGVSISLHYKNGQLVEALSRGDGKMGESLIGHIREMSSIPKTIDYSSELLVRGEIFITDSDFREIQASTQENQRQFISSRNYVAGALRLKETQLISEKKLSFCGYQVLFPDNNTSLAKQSDAIELLRSLHIPTHQKELTLISSNMSEIWIFLKSFGEKRENLELPNDGLVLKLNPTSFYSKIGSTSKFPKWAIAYKYPSLIKETILEKIEVTVGRSGRITYLGKLTPVFINGSWINYVSLHNFDNIKKLGLKEGMKVQVYKSGEVIPQILGKAKDTSSEFEGKEFQLIEHCPCCNSLLIFKEGNKLQYCLNPNCEQKEICKICHFASKAGLDIEGLSEKTITKLFKEGILKNILDIYSLHQHKERIFQVESLNIKDKSFNNLITSIENSKKVTPNKLLSGLGLEHLGPEVIKLLLNKFQSIDKIFEAPEYELTKIVGIGPKVSCSLKEWISKEENVFILSELKKLGFQFELSNPETAISLENKNHYLYGKTVLITGSFSVSRSQLQEQLTKKFNLKFKSSFSNEINYLLAGESPGSKLQQAINANIPIIYSSEIESLLTP</sequence>
<keyword evidence="5 10" id="KW-0862">Zinc</keyword>
<keyword evidence="8 10" id="KW-0234">DNA repair</keyword>
<evidence type="ECO:0000256" key="2">
    <source>
        <dbReference type="ARBA" id="ARBA00022705"/>
    </source>
</evidence>
<dbReference type="InterPro" id="IPR010994">
    <property type="entry name" value="RuvA_2-like"/>
</dbReference>
<dbReference type="EC" id="6.5.1.2" evidence="10"/>
<evidence type="ECO:0000256" key="3">
    <source>
        <dbReference type="ARBA" id="ARBA00022723"/>
    </source>
</evidence>
<dbReference type="RefSeq" id="WP_112665104.1">
    <property type="nucleotide sequence ID" value="NZ_QKVO01000002.1"/>
</dbReference>
<feature type="binding site" evidence="10">
    <location>
        <position position="279"/>
    </location>
    <ligand>
        <name>NAD(+)</name>
        <dbReference type="ChEBI" id="CHEBI:57540"/>
    </ligand>
</feature>
<dbReference type="InterPro" id="IPR012340">
    <property type="entry name" value="NA-bd_OB-fold"/>
</dbReference>
<dbReference type="InterPro" id="IPR013839">
    <property type="entry name" value="DNAligase_adenylation"/>
</dbReference>
<evidence type="ECO:0000256" key="7">
    <source>
        <dbReference type="ARBA" id="ARBA00023027"/>
    </source>
</evidence>
<dbReference type="GO" id="GO:0006281">
    <property type="term" value="P:DNA repair"/>
    <property type="evidence" value="ECO:0007669"/>
    <property type="project" value="UniProtKB-KW"/>
</dbReference>
<name>A0A328PQL9_9MOLU</name>
<dbReference type="SMART" id="SM00532">
    <property type="entry name" value="LIGANc"/>
    <property type="match status" value="1"/>
</dbReference>
<keyword evidence="4 10" id="KW-0227">DNA damage</keyword>
<comment type="function">
    <text evidence="10">DNA ligase that catalyzes the formation of phosphodiester linkages between 5'-phosphoryl and 3'-hydroxyl groups in double-stranded DNA using NAD as a coenzyme and as the energy source for the reaction. It is essential for DNA replication and repair of damaged DNA.</text>
</comment>
<protein>
    <recommendedName>
        <fullName evidence="10">DNA ligase</fullName>
        <ecNumber evidence="10">6.5.1.2</ecNumber>
    </recommendedName>
    <alternativeName>
        <fullName evidence="10">Polydeoxyribonucleotide synthase [NAD(+)]</fullName>
    </alternativeName>
</protein>
<dbReference type="GO" id="GO:0046872">
    <property type="term" value="F:metal ion binding"/>
    <property type="evidence" value="ECO:0007669"/>
    <property type="project" value="UniProtKB-KW"/>
</dbReference>
<dbReference type="InterPro" id="IPR001679">
    <property type="entry name" value="DNA_ligase"/>
</dbReference>
<comment type="similarity">
    <text evidence="10">Belongs to the NAD-dependent DNA ligase family. LigA subfamily.</text>
</comment>
<reference evidence="13" key="1">
    <citation type="submission" date="2018-06" db="EMBL/GenBank/DDBJ databases">
        <authorList>
            <person name="Martinez Ocampo F."/>
            <person name="Quiroz Castaneda R.E."/>
            <person name="Rojas Lopez X."/>
        </authorList>
    </citation>
    <scope>NUCLEOTIDE SEQUENCE [LARGE SCALE GENOMIC DNA]</scope>
    <source>
        <strain evidence="13">INIFAP02</strain>
    </source>
</reference>
<keyword evidence="10" id="KW-0464">Manganese</keyword>
<evidence type="ECO:0000313" key="12">
    <source>
        <dbReference type="EMBL" id="RAO95178.1"/>
    </source>
</evidence>
<feature type="binding site" evidence="10">
    <location>
        <position position="398"/>
    </location>
    <ligand>
        <name>Zn(2+)</name>
        <dbReference type="ChEBI" id="CHEBI:29105"/>
    </ligand>
</feature>
<dbReference type="EMBL" id="QKVO01000002">
    <property type="protein sequence ID" value="RAO95178.1"/>
    <property type="molecule type" value="Genomic_DNA"/>
</dbReference>
<proteinExistence type="inferred from homology"/>
<keyword evidence="7 10" id="KW-0520">NAD</keyword>
<keyword evidence="13" id="KW-1185">Reference proteome</keyword>
<gene>
    <name evidence="10" type="primary">ligA</name>
    <name evidence="12" type="ORF">DNK47_00935</name>
</gene>
<dbReference type="Gene3D" id="1.10.150.20">
    <property type="entry name" value="5' to 3' exonuclease, C-terminal subdomain"/>
    <property type="match status" value="2"/>
</dbReference>
<dbReference type="SUPFAM" id="SSF56091">
    <property type="entry name" value="DNA ligase/mRNA capping enzyme, catalytic domain"/>
    <property type="match status" value="1"/>
</dbReference>
<dbReference type="InterPro" id="IPR004150">
    <property type="entry name" value="NAD_DNA_ligase_OB"/>
</dbReference>
<dbReference type="Pfam" id="PF03120">
    <property type="entry name" value="OB_DNA_ligase"/>
    <property type="match status" value="1"/>
</dbReference>
<dbReference type="Pfam" id="PF12826">
    <property type="entry name" value="HHH_2"/>
    <property type="match status" value="1"/>
</dbReference>
<feature type="binding site" evidence="10">
    <location>
        <position position="303"/>
    </location>
    <ligand>
        <name>NAD(+)</name>
        <dbReference type="ChEBI" id="CHEBI:57540"/>
    </ligand>
</feature>
<feature type="binding site" evidence="10">
    <location>
        <position position="401"/>
    </location>
    <ligand>
        <name>Zn(2+)</name>
        <dbReference type="ChEBI" id="CHEBI:29105"/>
    </ligand>
</feature>
<keyword evidence="1 10" id="KW-0436">Ligase</keyword>
<dbReference type="InterPro" id="IPR001357">
    <property type="entry name" value="BRCT_dom"/>
</dbReference>
<evidence type="ECO:0000256" key="6">
    <source>
        <dbReference type="ARBA" id="ARBA00022842"/>
    </source>
</evidence>
<dbReference type="PROSITE" id="PS01056">
    <property type="entry name" value="DNA_LIGASE_N2"/>
    <property type="match status" value="1"/>
</dbReference>
<dbReference type="InterPro" id="IPR041663">
    <property type="entry name" value="DisA/LigA_HHH"/>
</dbReference>
<dbReference type="PIRSF" id="PIRSF001604">
    <property type="entry name" value="LigA"/>
    <property type="match status" value="1"/>
</dbReference>
<dbReference type="SUPFAM" id="SSF47781">
    <property type="entry name" value="RuvA domain 2-like"/>
    <property type="match status" value="1"/>
</dbReference>
<feature type="binding site" evidence="10">
    <location>
        <position position="161"/>
    </location>
    <ligand>
        <name>NAD(+)</name>
        <dbReference type="ChEBI" id="CHEBI:57540"/>
    </ligand>
</feature>
<dbReference type="Proteomes" id="UP000249762">
    <property type="component" value="Unassembled WGS sequence"/>
</dbReference>
<evidence type="ECO:0000256" key="9">
    <source>
        <dbReference type="ARBA" id="ARBA00034005"/>
    </source>
</evidence>
<dbReference type="GO" id="GO:0006260">
    <property type="term" value="P:DNA replication"/>
    <property type="evidence" value="ECO:0007669"/>
    <property type="project" value="UniProtKB-KW"/>
</dbReference>
<accession>A0A328PQL9</accession>
<feature type="active site" description="N6-AMP-lysine intermediate" evidence="10">
    <location>
        <position position="106"/>
    </location>
</feature>
<comment type="catalytic activity">
    <reaction evidence="9 10">
        <text>NAD(+) + (deoxyribonucleotide)n-3'-hydroxyl + 5'-phospho-(deoxyribonucleotide)m = (deoxyribonucleotide)n+m + AMP + beta-nicotinamide D-nucleotide.</text>
        <dbReference type="EC" id="6.5.1.2"/>
    </reaction>
</comment>
<feature type="binding site" evidence="10">
    <location>
        <begin position="72"/>
        <end position="73"/>
    </location>
    <ligand>
        <name>NAD(+)</name>
        <dbReference type="ChEBI" id="CHEBI:57540"/>
    </ligand>
</feature>
<comment type="caution">
    <text evidence="12">The sequence shown here is derived from an EMBL/GenBank/DDBJ whole genome shotgun (WGS) entry which is preliminary data.</text>
</comment>
<dbReference type="InterPro" id="IPR036420">
    <property type="entry name" value="BRCT_dom_sf"/>
</dbReference>
<dbReference type="SUPFAM" id="SSF52113">
    <property type="entry name" value="BRCT domain"/>
    <property type="match status" value="1"/>
</dbReference>
<dbReference type="NCBIfam" id="TIGR00575">
    <property type="entry name" value="dnlj"/>
    <property type="match status" value="1"/>
</dbReference>
<dbReference type="AlphaFoldDB" id="A0A328PQL9"/>
<feature type="binding site" evidence="10">
    <location>
        <position position="127"/>
    </location>
    <ligand>
        <name>NAD(+)</name>
        <dbReference type="ChEBI" id="CHEBI:57540"/>
    </ligand>
</feature>
<organism evidence="12 13">
    <name type="scientific">Mycoplasma wenyonii</name>
    <dbReference type="NCBI Taxonomy" id="65123"/>
    <lineage>
        <taxon>Bacteria</taxon>
        <taxon>Bacillati</taxon>
        <taxon>Mycoplasmatota</taxon>
        <taxon>Mollicutes</taxon>
        <taxon>Mycoplasmataceae</taxon>
        <taxon>Mycoplasma</taxon>
    </lineage>
</organism>
<keyword evidence="6 10" id="KW-0460">Magnesium</keyword>
<dbReference type="Gene3D" id="2.40.50.140">
    <property type="entry name" value="Nucleic acid-binding proteins"/>
    <property type="match status" value="1"/>
</dbReference>
<evidence type="ECO:0000256" key="8">
    <source>
        <dbReference type="ARBA" id="ARBA00023204"/>
    </source>
</evidence>
<dbReference type="HAMAP" id="MF_01588">
    <property type="entry name" value="DNA_ligase_A"/>
    <property type="match status" value="1"/>
</dbReference>
<feature type="binding site" evidence="10">
    <location>
        <position position="421"/>
    </location>
    <ligand>
        <name>Zn(2+)</name>
        <dbReference type="ChEBI" id="CHEBI:29105"/>
    </ligand>
</feature>
<dbReference type="Gene3D" id="3.30.470.30">
    <property type="entry name" value="DNA ligase/mRNA capping enzyme"/>
    <property type="match status" value="1"/>
</dbReference>
<keyword evidence="2 10" id="KW-0235">DNA replication</keyword>